<dbReference type="RefSeq" id="YP_009831741.1">
    <property type="nucleotide sequence ID" value="NC_048650.1"/>
</dbReference>
<reference evidence="1 2" key="1">
    <citation type="submission" date="2016-09" db="EMBL/GenBank/DDBJ databases">
        <title>Complete Genome Sequence of Streptomyces 5a phage BRock.</title>
        <authorList>
            <person name="Crossman A."/>
            <person name="Baron S."/>
            <person name="Jamdagni P."/>
            <person name="Khatri P."/>
            <person name="Sharma D."/>
            <person name="Pandey M."/>
            <person name="Goyal S."/>
            <person name="Kumar S."/>
            <person name="Phogat A."/>
            <person name="Chawla G."/>
            <person name="Pasricha M."/>
            <person name="Gupta K."/>
            <person name="Bazzad D."/>
            <person name="Aggarwal V."/>
            <person name="Poughat A."/>
            <person name="Singh K."/>
            <person name="Rana P."/>
            <person name="Gautam R."/>
            <person name="Sharma V."/>
            <person name="Tyagi D."/>
            <person name="Shahi A."/>
            <person name="Jangra N."/>
            <person name="Malik M."/>
            <person name="Sidhu P.K."/>
            <person name="Malik S."/>
            <person name="Ghalyan Y."/>
            <person name="Sharma S.S."/>
            <person name="Malik A."/>
            <person name="Chuttani R."/>
            <person name="Bamal N."/>
            <person name="Bhadula D."/>
            <person name="Batra A."/>
            <person name="Temple L."/>
            <person name="Nehra K."/>
        </authorList>
    </citation>
    <scope>NUCLEOTIDE SEQUENCE [LARGE SCALE GENOMIC DNA]</scope>
</reference>
<accession>A0A1J0GVS7</accession>
<sequence>MLIGAIIIGTCTLLYACKRFIDMGEK</sequence>
<name>A0A1J0GVS7_9CAUD</name>
<keyword evidence="2" id="KW-1185">Reference proteome</keyword>
<evidence type="ECO:0000313" key="1">
    <source>
        <dbReference type="EMBL" id="APC46278.1"/>
    </source>
</evidence>
<proteinExistence type="predicted"/>
<protein>
    <submittedName>
        <fullName evidence="1">Uncharacterized protein</fullName>
    </submittedName>
</protein>
<dbReference type="KEGG" id="vg:55601430"/>
<organism evidence="1 2">
    <name type="scientific">Streptomyces phage BRock</name>
    <dbReference type="NCBI Taxonomy" id="1913591"/>
    <lineage>
        <taxon>Viruses</taxon>
        <taxon>Duplodnaviria</taxon>
        <taxon>Heunggongvirae</taxon>
        <taxon>Uroviricota</taxon>
        <taxon>Caudoviricetes</taxon>
        <taxon>Borockvirus</taxon>
        <taxon>Borockvirus brock</taxon>
    </lineage>
</organism>
<evidence type="ECO:0000313" key="2">
    <source>
        <dbReference type="Proteomes" id="UP000224898"/>
    </source>
</evidence>
<dbReference type="EMBL" id="KX925554">
    <property type="protein sequence ID" value="APC46278.1"/>
    <property type="molecule type" value="Genomic_DNA"/>
</dbReference>
<dbReference type="Proteomes" id="UP000224898">
    <property type="component" value="Segment"/>
</dbReference>
<dbReference type="GeneID" id="55601430"/>